<dbReference type="GO" id="GO:0004851">
    <property type="term" value="F:uroporphyrin-III C-methyltransferase activity"/>
    <property type="evidence" value="ECO:0007669"/>
    <property type="project" value="UniProtKB-EC"/>
</dbReference>
<gene>
    <name evidence="14" type="primary">cysG</name>
    <name evidence="14" type="ORF">CHO01_39830</name>
    <name evidence="15" type="ORF">HNR08_001776</name>
</gene>
<keyword evidence="2" id="KW-0169">Cobalamin biosynthesis</keyword>
<evidence type="ECO:0000259" key="13">
    <source>
        <dbReference type="Pfam" id="PF00590"/>
    </source>
</evidence>
<dbReference type="EC" id="2.1.1.107" evidence="15"/>
<dbReference type="PIRSF" id="PIRSF036426">
    <property type="entry name" value="Sirohaem_synth"/>
    <property type="match status" value="1"/>
</dbReference>
<dbReference type="Pfam" id="PF00590">
    <property type="entry name" value="TP_methylase"/>
    <property type="match status" value="1"/>
</dbReference>
<proteinExistence type="predicted"/>
<evidence type="ECO:0000313" key="14">
    <source>
        <dbReference type="EMBL" id="GEL48867.1"/>
    </source>
</evidence>
<dbReference type="InterPro" id="IPR006367">
    <property type="entry name" value="Sirohaem_synthase_N"/>
</dbReference>
<dbReference type="AlphaFoldDB" id="A0A511FKF0"/>
<evidence type="ECO:0000256" key="12">
    <source>
        <dbReference type="PIRSR" id="PIRSR036426-1"/>
    </source>
</evidence>
<keyword evidence="6 15" id="KW-0560">Oxidoreductase</keyword>
<accession>A0A511FKF0</accession>
<dbReference type="SUPFAM" id="SSF51735">
    <property type="entry name" value="NAD(P)-binding Rossmann-fold domains"/>
    <property type="match status" value="1"/>
</dbReference>
<protein>
    <submittedName>
        <fullName evidence="15">Uroporphyrin-III C-methyltransferase/precorrin-2 dehydrogenase/sirohydrochlorin ferrochelatase</fullName>
        <ecNumber evidence="15">1.3.1.76</ecNumber>
        <ecNumber evidence="15">2.1.1.107</ecNumber>
        <ecNumber evidence="15">4.99.1.4</ecNumber>
    </submittedName>
    <submittedName>
        <fullName evidence="14">Uroporphyrinogen-III C-methyltransferase</fullName>
    </submittedName>
</protein>
<comment type="pathway">
    <text evidence="1">Porphyrin-containing compound metabolism; siroheme biosynthesis; sirohydrochlorin from precorrin-2: step 1/1.</text>
</comment>
<evidence type="ECO:0000313" key="17">
    <source>
        <dbReference type="Proteomes" id="UP000564629"/>
    </source>
</evidence>
<dbReference type="NCBIfam" id="TIGR01470">
    <property type="entry name" value="cysG_Nterm"/>
    <property type="match status" value="1"/>
</dbReference>
<keyword evidence="16" id="KW-1185">Reference proteome</keyword>
<dbReference type="PANTHER" id="PTHR45790">
    <property type="entry name" value="SIROHEME SYNTHASE-RELATED"/>
    <property type="match status" value="1"/>
</dbReference>
<feature type="active site" description="Proton acceptor" evidence="12">
    <location>
        <position position="204"/>
    </location>
</feature>
<dbReference type="GO" id="GO:0051287">
    <property type="term" value="F:NAD binding"/>
    <property type="evidence" value="ECO:0007669"/>
    <property type="project" value="InterPro"/>
</dbReference>
<comment type="catalytic activity">
    <reaction evidence="11">
        <text>precorrin-2 + NAD(+) = sirohydrochlorin + NADH + 2 H(+)</text>
        <dbReference type="Rhea" id="RHEA:15613"/>
        <dbReference type="ChEBI" id="CHEBI:15378"/>
        <dbReference type="ChEBI" id="CHEBI:57540"/>
        <dbReference type="ChEBI" id="CHEBI:57945"/>
        <dbReference type="ChEBI" id="CHEBI:58351"/>
        <dbReference type="ChEBI" id="CHEBI:58827"/>
        <dbReference type="EC" id="1.3.1.76"/>
    </reaction>
</comment>
<keyword evidence="7" id="KW-0520">NAD</keyword>
<feature type="active site" description="Proton donor" evidence="12">
    <location>
        <position position="226"/>
    </location>
</feature>
<dbReference type="UniPathway" id="UPA00262">
    <property type="reaction ID" value="UER00222"/>
</dbReference>
<dbReference type="InterPro" id="IPR036291">
    <property type="entry name" value="NAD(P)-bd_dom_sf"/>
</dbReference>
<dbReference type="InterPro" id="IPR014776">
    <property type="entry name" value="4pyrrole_Mease_sub2"/>
</dbReference>
<dbReference type="Proteomes" id="UP000564629">
    <property type="component" value="Unassembled WGS sequence"/>
</dbReference>
<reference evidence="15 17" key="2">
    <citation type="submission" date="2020-08" db="EMBL/GenBank/DDBJ databases">
        <title>Sequencing the genomes of 1000 actinobacteria strains.</title>
        <authorList>
            <person name="Klenk H.-P."/>
        </authorList>
    </citation>
    <scope>NUCLEOTIDE SEQUENCE [LARGE SCALE GENOMIC DNA]</scope>
    <source>
        <strain evidence="15 17">DSM 9581</strain>
    </source>
</reference>
<dbReference type="NCBIfam" id="TIGR01469">
    <property type="entry name" value="cobA_cysG_Cterm"/>
    <property type="match status" value="1"/>
</dbReference>
<dbReference type="FunFam" id="3.40.1010.10:FF:000001">
    <property type="entry name" value="Siroheme synthase"/>
    <property type="match status" value="1"/>
</dbReference>
<keyword evidence="3 14" id="KW-0489">Methyltransferase</keyword>
<dbReference type="Pfam" id="PF13241">
    <property type="entry name" value="NAD_binding_7"/>
    <property type="match status" value="1"/>
</dbReference>
<dbReference type="OrthoDB" id="9815856at2"/>
<dbReference type="InterPro" id="IPR012409">
    <property type="entry name" value="Sirohaem_synth"/>
</dbReference>
<dbReference type="EC" id="4.99.1.4" evidence="15"/>
<evidence type="ECO:0000256" key="11">
    <source>
        <dbReference type="ARBA" id="ARBA00047561"/>
    </source>
</evidence>
<dbReference type="InterPro" id="IPR014777">
    <property type="entry name" value="4pyrrole_Mease_sub1"/>
</dbReference>
<evidence type="ECO:0000313" key="16">
    <source>
        <dbReference type="Proteomes" id="UP000321723"/>
    </source>
</evidence>
<dbReference type="SUPFAM" id="SSF53790">
    <property type="entry name" value="Tetrapyrrole methylase"/>
    <property type="match status" value="1"/>
</dbReference>
<evidence type="ECO:0000256" key="8">
    <source>
        <dbReference type="ARBA" id="ARBA00023239"/>
    </source>
</evidence>
<evidence type="ECO:0000313" key="15">
    <source>
        <dbReference type="EMBL" id="MBB5473040.1"/>
    </source>
</evidence>
<evidence type="ECO:0000256" key="6">
    <source>
        <dbReference type="ARBA" id="ARBA00023002"/>
    </source>
</evidence>
<dbReference type="GO" id="GO:0009236">
    <property type="term" value="P:cobalamin biosynthetic process"/>
    <property type="evidence" value="ECO:0007669"/>
    <property type="project" value="UniProtKB-KW"/>
</dbReference>
<name>A0A511FKF0_9CELL</name>
<evidence type="ECO:0000256" key="2">
    <source>
        <dbReference type="ARBA" id="ARBA00022573"/>
    </source>
</evidence>
<evidence type="ECO:0000256" key="3">
    <source>
        <dbReference type="ARBA" id="ARBA00022603"/>
    </source>
</evidence>
<dbReference type="InterPro" id="IPR035996">
    <property type="entry name" value="4pyrrol_Methylase_sf"/>
</dbReference>
<keyword evidence="4 14" id="KW-0808">Transferase</keyword>
<evidence type="ECO:0000256" key="10">
    <source>
        <dbReference type="ARBA" id="ARBA00023268"/>
    </source>
</evidence>
<dbReference type="GO" id="GO:0032259">
    <property type="term" value="P:methylation"/>
    <property type="evidence" value="ECO:0007669"/>
    <property type="project" value="UniProtKB-KW"/>
</dbReference>
<evidence type="ECO:0000256" key="7">
    <source>
        <dbReference type="ARBA" id="ARBA00023027"/>
    </source>
</evidence>
<evidence type="ECO:0000256" key="1">
    <source>
        <dbReference type="ARBA" id="ARBA00005010"/>
    </source>
</evidence>
<organism evidence="14 16">
    <name type="scientific">Cellulomonas hominis</name>
    <dbReference type="NCBI Taxonomy" id="156981"/>
    <lineage>
        <taxon>Bacteria</taxon>
        <taxon>Bacillati</taxon>
        <taxon>Actinomycetota</taxon>
        <taxon>Actinomycetes</taxon>
        <taxon>Micrococcales</taxon>
        <taxon>Cellulomonadaceae</taxon>
        <taxon>Cellulomonas</taxon>
    </lineage>
</organism>
<dbReference type="NCBIfam" id="NF004790">
    <property type="entry name" value="PRK06136.1"/>
    <property type="match status" value="1"/>
</dbReference>
<keyword evidence="5" id="KW-0949">S-adenosyl-L-methionine</keyword>
<feature type="domain" description="Tetrapyrrole methylase" evidence="13">
    <location>
        <begin position="174"/>
        <end position="381"/>
    </location>
</feature>
<sequence>MTLLAGLDLTGRPVLVAGGGPVGARRAGAALSAGACVRVVAPEVTDELAAWAAEGRLTVHRRPVAADDLADVWLVLACTGDAAVDADLARWAEDRRLFCVVASDAERGSARLPAAAEVAGLRVGVLSEGAADPRRAAAVRDALVASLVAGTADADLRPVRGGATGPDVLHPGEVALVGGGTGDPGLMTVRARTLLAQADVVVADRLGPAAVLDDLGDHVRVVPVGKAPGAAHVSQQGIERILVDEARAGNRVVRLKGGDPYLFGRGGEEVLACRAAGVPVRVVPGVTSAIAAAGAADIPVTHRGTSDRVHVVNGHWPFTDLDLDALRRPDVTVVVLMGVATLGDLVAQALDGGVDPATPAAVVARATLPGERAVRATLADLPAVCAAAGIRSPGVVVVGEVARPGFLDPGSPGRAVALPTREERRAVAGV</sequence>
<dbReference type="Proteomes" id="UP000321723">
    <property type="component" value="Unassembled WGS sequence"/>
</dbReference>
<evidence type="ECO:0000256" key="5">
    <source>
        <dbReference type="ARBA" id="ARBA00022691"/>
    </source>
</evidence>
<dbReference type="RefSeq" id="WP_146840860.1">
    <property type="nucleotide sequence ID" value="NZ_BJVQ01000125.1"/>
</dbReference>
<dbReference type="Gene3D" id="3.40.50.720">
    <property type="entry name" value="NAD(P)-binding Rossmann-like Domain"/>
    <property type="match status" value="1"/>
</dbReference>
<dbReference type="Gene3D" id="3.30.950.10">
    <property type="entry name" value="Methyltransferase, Cobalt-precorrin-4 Transmethylase, Domain 2"/>
    <property type="match status" value="1"/>
</dbReference>
<dbReference type="GO" id="GO:0019354">
    <property type="term" value="P:siroheme biosynthetic process"/>
    <property type="evidence" value="ECO:0007669"/>
    <property type="project" value="UniProtKB-UniPathway"/>
</dbReference>
<evidence type="ECO:0000256" key="4">
    <source>
        <dbReference type="ARBA" id="ARBA00022679"/>
    </source>
</evidence>
<reference evidence="14 16" key="1">
    <citation type="submission" date="2019-07" db="EMBL/GenBank/DDBJ databases">
        <title>Whole genome shotgun sequence of Cellulomonas hominis NBRC 16055.</title>
        <authorList>
            <person name="Hosoyama A."/>
            <person name="Uohara A."/>
            <person name="Ohji S."/>
            <person name="Ichikawa N."/>
        </authorList>
    </citation>
    <scope>NUCLEOTIDE SEQUENCE [LARGE SCALE GENOMIC DNA]</scope>
    <source>
        <strain evidence="14 16">NBRC 16055</strain>
    </source>
</reference>
<dbReference type="CDD" id="cd11642">
    <property type="entry name" value="SUMT"/>
    <property type="match status" value="1"/>
</dbReference>
<dbReference type="Gene3D" id="3.40.1010.10">
    <property type="entry name" value="Cobalt-precorrin-4 Transmethylase, Domain 1"/>
    <property type="match status" value="1"/>
</dbReference>
<dbReference type="EMBL" id="BJVQ01000125">
    <property type="protein sequence ID" value="GEL48867.1"/>
    <property type="molecule type" value="Genomic_DNA"/>
</dbReference>
<keyword evidence="8 15" id="KW-0456">Lyase</keyword>
<dbReference type="InterPro" id="IPR050161">
    <property type="entry name" value="Siro_Cobalamin_biosynth"/>
</dbReference>
<keyword evidence="9" id="KW-0627">Porphyrin biosynthesis</keyword>
<dbReference type="GO" id="GO:0043115">
    <property type="term" value="F:precorrin-2 dehydrogenase activity"/>
    <property type="evidence" value="ECO:0007669"/>
    <property type="project" value="UniProtKB-EC"/>
</dbReference>
<dbReference type="InterPro" id="IPR006366">
    <property type="entry name" value="CobA/CysG_C"/>
</dbReference>
<evidence type="ECO:0000256" key="9">
    <source>
        <dbReference type="ARBA" id="ARBA00023244"/>
    </source>
</evidence>
<dbReference type="EC" id="1.3.1.76" evidence="15"/>
<comment type="caution">
    <text evidence="14">The sequence shown here is derived from an EMBL/GenBank/DDBJ whole genome shotgun (WGS) entry which is preliminary data.</text>
</comment>
<keyword evidence="10" id="KW-0511">Multifunctional enzyme</keyword>
<dbReference type="EMBL" id="JACHDN010000001">
    <property type="protein sequence ID" value="MBB5473040.1"/>
    <property type="molecule type" value="Genomic_DNA"/>
</dbReference>
<dbReference type="InterPro" id="IPR000878">
    <property type="entry name" value="4pyrrol_Mease"/>
</dbReference>
<dbReference type="GO" id="GO:0051266">
    <property type="term" value="F:sirohydrochlorin ferrochelatase activity"/>
    <property type="evidence" value="ECO:0007669"/>
    <property type="project" value="UniProtKB-EC"/>
</dbReference>
<dbReference type="PANTHER" id="PTHR45790:SF3">
    <property type="entry name" value="S-ADENOSYL-L-METHIONINE-DEPENDENT UROPORPHYRINOGEN III METHYLTRANSFERASE, CHLOROPLASTIC"/>
    <property type="match status" value="1"/>
</dbReference>